<dbReference type="Proteomes" id="UP000198510">
    <property type="component" value="Unassembled WGS sequence"/>
</dbReference>
<keyword evidence="3" id="KW-1185">Reference proteome</keyword>
<dbReference type="OrthoDB" id="9791759at2"/>
<dbReference type="InterPro" id="IPR047121">
    <property type="entry name" value="YjiB-like"/>
</dbReference>
<dbReference type="InterPro" id="IPR014500">
    <property type="entry name" value="UCP019307_cupin"/>
</dbReference>
<reference evidence="2 3" key="1">
    <citation type="submission" date="2016-10" db="EMBL/GenBank/DDBJ databases">
        <authorList>
            <person name="de Groot N.N."/>
        </authorList>
    </citation>
    <scope>NUCLEOTIDE SEQUENCE [LARGE SCALE GENOMIC DNA]</scope>
    <source>
        <strain evidence="2 3">DSM 25186</strain>
    </source>
</reference>
<dbReference type="Pfam" id="PF07883">
    <property type="entry name" value="Cupin_2"/>
    <property type="match status" value="1"/>
</dbReference>
<dbReference type="PANTHER" id="PTHR36448">
    <property type="entry name" value="BLR7373 PROTEIN"/>
    <property type="match status" value="1"/>
</dbReference>
<gene>
    <name evidence="2" type="ORF">SAMN05421823_103151</name>
</gene>
<feature type="domain" description="Cupin type-2" evidence="1">
    <location>
        <begin position="67"/>
        <end position="117"/>
    </location>
</feature>
<dbReference type="Gene3D" id="2.60.120.10">
    <property type="entry name" value="Jelly Rolls"/>
    <property type="match status" value="1"/>
</dbReference>
<dbReference type="PANTHER" id="PTHR36448:SF2">
    <property type="entry name" value="CUPIN TYPE-1 DOMAIN-CONTAINING PROTEIN"/>
    <property type="match status" value="1"/>
</dbReference>
<dbReference type="EMBL" id="FNFO01000003">
    <property type="protein sequence ID" value="SDK64010.1"/>
    <property type="molecule type" value="Genomic_DNA"/>
</dbReference>
<evidence type="ECO:0000313" key="3">
    <source>
        <dbReference type="Proteomes" id="UP000198510"/>
    </source>
</evidence>
<dbReference type="RefSeq" id="WP_089681096.1">
    <property type="nucleotide sequence ID" value="NZ_FNFO01000003.1"/>
</dbReference>
<evidence type="ECO:0000313" key="2">
    <source>
        <dbReference type="EMBL" id="SDK64010.1"/>
    </source>
</evidence>
<protein>
    <submittedName>
        <fullName evidence="2">Uncharacterized protein YjlB</fullName>
    </submittedName>
</protein>
<dbReference type="STRING" id="1075417.SAMN05421823_103151"/>
<evidence type="ECO:0000259" key="1">
    <source>
        <dbReference type="Pfam" id="PF07883"/>
    </source>
</evidence>
<dbReference type="InterPro" id="IPR013096">
    <property type="entry name" value="Cupin_2"/>
</dbReference>
<dbReference type="AlphaFoldDB" id="A0A1G9DJK4"/>
<proteinExistence type="predicted"/>
<dbReference type="SUPFAM" id="SSF51182">
    <property type="entry name" value="RmlC-like cupins"/>
    <property type="match status" value="1"/>
</dbReference>
<name>A0A1G9DJK4_9BACT</name>
<sequence>MAAFPVSSTHTIAHLFHDDGIFPNNEACPLLLYQGAFGASDQPMADDMEATFADHNWRNAWRNGIYSYHHYHSTSHEVLGIAQGSAQVRLGGDKHGKTFDVKAGDVIVIPAGVAHKNLSSSSDFLVIGAYPDGRTWDMNYGRAGERPRVEQNIAQVPLPDHDPVFGEKGPLLTHWQAS</sequence>
<dbReference type="InterPro" id="IPR011051">
    <property type="entry name" value="RmlC_Cupin_sf"/>
</dbReference>
<accession>A0A1G9DJK4</accession>
<organism evidence="2 3">
    <name type="scientific">Catalinimonas alkaloidigena</name>
    <dbReference type="NCBI Taxonomy" id="1075417"/>
    <lineage>
        <taxon>Bacteria</taxon>
        <taxon>Pseudomonadati</taxon>
        <taxon>Bacteroidota</taxon>
        <taxon>Cytophagia</taxon>
        <taxon>Cytophagales</taxon>
        <taxon>Catalimonadaceae</taxon>
        <taxon>Catalinimonas</taxon>
    </lineage>
</organism>
<dbReference type="PIRSF" id="PIRSF019307">
    <property type="entry name" value="UCP019307"/>
    <property type="match status" value="1"/>
</dbReference>
<dbReference type="CDD" id="cd02219">
    <property type="entry name" value="cupin_YjlB-like"/>
    <property type="match status" value="1"/>
</dbReference>
<dbReference type="InterPro" id="IPR014710">
    <property type="entry name" value="RmlC-like_jellyroll"/>
</dbReference>